<protein>
    <submittedName>
        <fullName evidence="2">Uncharacterized protein</fullName>
    </submittedName>
</protein>
<dbReference type="EMBL" id="KZ559497">
    <property type="protein sequence ID" value="PLN86648.1"/>
    <property type="molecule type" value="Genomic_DNA"/>
</dbReference>
<dbReference type="AlphaFoldDB" id="A0A2J5I9D3"/>
<sequence length="87" mass="9895">MQMSKLIILETADAWCALFFVYLFFSLAMRSSVGRVITPYHISEHIGRVTYCEGFAWFHTGLALAGHYPAMQSELFSVINRACNLSR</sequence>
<dbReference type="Proteomes" id="UP000235023">
    <property type="component" value="Unassembled WGS sequence"/>
</dbReference>
<keyword evidence="1" id="KW-0812">Transmembrane</keyword>
<gene>
    <name evidence="2" type="ORF">BDW42DRAFT_158232</name>
</gene>
<reference evidence="3" key="1">
    <citation type="submission" date="2017-12" db="EMBL/GenBank/DDBJ databases">
        <authorList>
            <consortium name="DOE Joint Genome Institute"/>
            <person name="Mondo S.J."/>
            <person name="Kjaerbolling I."/>
            <person name="Vesth T.C."/>
            <person name="Frisvad J.C."/>
            <person name="Nybo J.L."/>
            <person name="Theobald S."/>
            <person name="Kuo A."/>
            <person name="Bowyer P."/>
            <person name="Matsuda Y."/>
            <person name="Lyhne E.K."/>
            <person name="Kogle M.E."/>
            <person name="Clum A."/>
            <person name="Lipzen A."/>
            <person name="Salamov A."/>
            <person name="Ngan C.Y."/>
            <person name="Daum C."/>
            <person name="Chiniquy J."/>
            <person name="Barry K."/>
            <person name="LaButti K."/>
            <person name="Haridas S."/>
            <person name="Simmons B.A."/>
            <person name="Magnuson J.K."/>
            <person name="Mortensen U.H."/>
            <person name="Larsen T.O."/>
            <person name="Grigoriev I.V."/>
            <person name="Baker S.E."/>
            <person name="Andersen M.R."/>
            <person name="Nordberg H.P."/>
            <person name="Cantor M.N."/>
            <person name="Hua S.X."/>
        </authorList>
    </citation>
    <scope>NUCLEOTIDE SEQUENCE [LARGE SCALE GENOMIC DNA]</scope>
    <source>
        <strain evidence="3">IBT 19404</strain>
    </source>
</reference>
<keyword evidence="1" id="KW-0472">Membrane</keyword>
<accession>A0A2J5I9D3</accession>
<proteinExistence type="predicted"/>
<organism evidence="2 3">
    <name type="scientific">Aspergillus taichungensis</name>
    <dbReference type="NCBI Taxonomy" id="482145"/>
    <lineage>
        <taxon>Eukaryota</taxon>
        <taxon>Fungi</taxon>
        <taxon>Dikarya</taxon>
        <taxon>Ascomycota</taxon>
        <taxon>Pezizomycotina</taxon>
        <taxon>Eurotiomycetes</taxon>
        <taxon>Eurotiomycetidae</taxon>
        <taxon>Eurotiales</taxon>
        <taxon>Aspergillaceae</taxon>
        <taxon>Aspergillus</taxon>
        <taxon>Aspergillus subgen. Circumdati</taxon>
    </lineage>
</organism>
<evidence type="ECO:0000313" key="2">
    <source>
        <dbReference type="EMBL" id="PLN86648.1"/>
    </source>
</evidence>
<feature type="transmembrane region" description="Helical" evidence="1">
    <location>
        <begin position="6"/>
        <end position="25"/>
    </location>
</feature>
<name>A0A2J5I9D3_9EURO</name>
<evidence type="ECO:0000256" key="1">
    <source>
        <dbReference type="SAM" id="Phobius"/>
    </source>
</evidence>
<keyword evidence="3" id="KW-1185">Reference proteome</keyword>
<keyword evidence="1" id="KW-1133">Transmembrane helix</keyword>
<evidence type="ECO:0000313" key="3">
    <source>
        <dbReference type="Proteomes" id="UP000235023"/>
    </source>
</evidence>